<evidence type="ECO:0000313" key="2">
    <source>
        <dbReference type="EMBL" id="MBU5439096.1"/>
    </source>
</evidence>
<dbReference type="Pfam" id="PF03829">
    <property type="entry name" value="PTSIIA_gutA"/>
    <property type="match status" value="1"/>
</dbReference>
<proteinExistence type="predicted"/>
<keyword evidence="3" id="KW-1185">Reference proteome</keyword>
<dbReference type="RefSeq" id="WP_216520805.1">
    <property type="nucleotide sequence ID" value="NZ_JAHLPM010000012.1"/>
</dbReference>
<gene>
    <name evidence="2" type="ORF">KQI42_13820</name>
</gene>
<dbReference type="EMBL" id="JAHLPM010000012">
    <property type="protein sequence ID" value="MBU5439096.1"/>
    <property type="molecule type" value="Genomic_DNA"/>
</dbReference>
<dbReference type="PROSITE" id="PS51097">
    <property type="entry name" value="PTS_EIIA_TYPE_5"/>
    <property type="match status" value="1"/>
</dbReference>
<organism evidence="2 3">
    <name type="scientific">Tissierella simiarum</name>
    <dbReference type="NCBI Taxonomy" id="2841534"/>
    <lineage>
        <taxon>Bacteria</taxon>
        <taxon>Bacillati</taxon>
        <taxon>Bacillota</taxon>
        <taxon>Tissierellia</taxon>
        <taxon>Tissierellales</taxon>
        <taxon>Tissierellaceae</taxon>
        <taxon>Tissierella</taxon>
    </lineage>
</organism>
<feature type="modified residue" description="Phosphohistidine; by HPr" evidence="1">
    <location>
        <position position="41"/>
    </location>
</feature>
<accession>A0ABS6E871</accession>
<dbReference type="PANTHER" id="PTHR40398">
    <property type="entry name" value="PTS SYSTEM GLUCITOL/SORBITOL-SPECIFIC EIIA COMPONENT"/>
    <property type="match status" value="1"/>
</dbReference>
<evidence type="ECO:0000313" key="3">
    <source>
        <dbReference type="Proteomes" id="UP000749471"/>
    </source>
</evidence>
<reference evidence="2 3" key="1">
    <citation type="submission" date="2021-06" db="EMBL/GenBank/DDBJ databases">
        <authorList>
            <person name="Sun Q."/>
            <person name="Li D."/>
        </authorList>
    </citation>
    <scope>NUCLEOTIDE SEQUENCE [LARGE SCALE GENOMIC DNA]</scope>
    <source>
        <strain evidence="2 3">MSJ-40</strain>
    </source>
</reference>
<dbReference type="InterPro" id="IPR004716">
    <property type="entry name" value="PTS_IIA_glucitol/sorbitol-sp"/>
</dbReference>
<evidence type="ECO:0000256" key="1">
    <source>
        <dbReference type="PROSITE-ProRule" id="PRU00420"/>
    </source>
</evidence>
<dbReference type="Proteomes" id="UP000749471">
    <property type="component" value="Unassembled WGS sequence"/>
</dbReference>
<protein>
    <submittedName>
        <fullName evidence="2">PTS glucitol/sorbitol transporter subunit IIA</fullName>
    </submittedName>
</protein>
<dbReference type="PANTHER" id="PTHR40398:SF1">
    <property type="entry name" value="PTS SYSTEM GLUCITOL_SORBITOL-SPECIFIC EIIA COMPONENT"/>
    <property type="match status" value="1"/>
</dbReference>
<sequence>MKYKVEVVKIGDLVEELLGENMLILFNSNAPEELAEISVLHTTNDLKEDVKPGDIIKIGDIEYSVTGVGSEANSTLKELGHCTLKFNGSNTPELPGIINLDGDIPNIKEGDTISIY</sequence>
<comment type="caution">
    <text evidence="2">The sequence shown here is derived from an EMBL/GenBank/DDBJ whole genome shotgun (WGS) entry which is preliminary data.</text>
</comment>
<name>A0ABS6E871_9FIRM</name>